<proteinExistence type="predicted"/>
<evidence type="ECO:0000313" key="2">
    <source>
        <dbReference type="EMBL" id="JAD79751.1"/>
    </source>
</evidence>
<dbReference type="Pfam" id="PF25999">
    <property type="entry name" value="SYNRG_C"/>
    <property type="match status" value="1"/>
</dbReference>
<accession>A0A0A9CVX7</accession>
<organism evidence="2">
    <name type="scientific">Arundo donax</name>
    <name type="common">Giant reed</name>
    <name type="synonym">Donax arundinaceus</name>
    <dbReference type="NCBI Taxonomy" id="35708"/>
    <lineage>
        <taxon>Eukaryota</taxon>
        <taxon>Viridiplantae</taxon>
        <taxon>Streptophyta</taxon>
        <taxon>Embryophyta</taxon>
        <taxon>Tracheophyta</taxon>
        <taxon>Spermatophyta</taxon>
        <taxon>Magnoliopsida</taxon>
        <taxon>Liliopsida</taxon>
        <taxon>Poales</taxon>
        <taxon>Poaceae</taxon>
        <taxon>PACMAD clade</taxon>
        <taxon>Arundinoideae</taxon>
        <taxon>Arundineae</taxon>
        <taxon>Arundo</taxon>
    </lineage>
</organism>
<name>A0A0A9CVX7_ARUDO</name>
<feature type="domain" description="Synergin gamma C-terminal" evidence="1">
    <location>
        <begin position="2"/>
        <end position="57"/>
    </location>
</feature>
<evidence type="ECO:0000259" key="1">
    <source>
        <dbReference type="Pfam" id="PF25999"/>
    </source>
</evidence>
<dbReference type="InterPro" id="IPR059024">
    <property type="entry name" value="SYNRG_C"/>
</dbReference>
<protein>
    <recommendedName>
        <fullName evidence="1">Synergin gamma C-terminal domain-containing protein</fullName>
    </recommendedName>
</protein>
<reference evidence="2" key="1">
    <citation type="submission" date="2014-09" db="EMBL/GenBank/DDBJ databases">
        <authorList>
            <person name="Magalhaes I.L.F."/>
            <person name="Oliveira U."/>
            <person name="Santos F.R."/>
            <person name="Vidigal T.H.D.A."/>
            <person name="Brescovit A.D."/>
            <person name="Santos A.J."/>
        </authorList>
    </citation>
    <scope>NUCLEOTIDE SEQUENCE</scope>
    <source>
        <tissue evidence="2">Shoot tissue taken approximately 20 cm above the soil surface</tissue>
    </source>
</reference>
<reference evidence="2" key="2">
    <citation type="journal article" date="2015" name="Data Brief">
        <title>Shoot transcriptome of the giant reed, Arundo donax.</title>
        <authorList>
            <person name="Barrero R.A."/>
            <person name="Guerrero F.D."/>
            <person name="Moolhuijzen P."/>
            <person name="Goolsby J.A."/>
            <person name="Tidwell J."/>
            <person name="Bellgard S.E."/>
            <person name="Bellgard M.I."/>
        </authorList>
    </citation>
    <scope>NUCLEOTIDE SEQUENCE</scope>
    <source>
        <tissue evidence="2">Shoot tissue taken approximately 20 cm above the soil surface</tissue>
    </source>
</reference>
<dbReference type="AlphaFoldDB" id="A0A0A9CVX7"/>
<sequence length="79" mass="8667">MIVDSAHLDASIGKALMESIKNINELEVSNLQNSLLSNEITCRLTLLPTSLLPGKAYAAATLYLEKKISAIRCFFLEVN</sequence>
<dbReference type="EMBL" id="GBRH01218144">
    <property type="protein sequence ID" value="JAD79751.1"/>
    <property type="molecule type" value="Transcribed_RNA"/>
</dbReference>